<dbReference type="InterPro" id="IPR017907">
    <property type="entry name" value="Znf_RING_CS"/>
</dbReference>
<dbReference type="Gene3D" id="3.30.40.10">
    <property type="entry name" value="Zinc/RING finger domain, C3HC4 (zinc finger)"/>
    <property type="match status" value="1"/>
</dbReference>
<dbReference type="PROSITE" id="PS51873">
    <property type="entry name" value="TRIAD"/>
    <property type="match status" value="1"/>
</dbReference>
<keyword evidence="6 9" id="KW-0863">Zinc-finger</keyword>
<dbReference type="CDD" id="cd20335">
    <property type="entry name" value="BRcat_RBR"/>
    <property type="match status" value="1"/>
</dbReference>
<keyword evidence="4 9" id="KW-0479">Metal-binding</keyword>
<dbReference type="InterPro" id="IPR000571">
    <property type="entry name" value="Znf_CCCH"/>
</dbReference>
<dbReference type="SUPFAM" id="SSF57850">
    <property type="entry name" value="RING/U-box"/>
    <property type="match status" value="2"/>
</dbReference>
<dbReference type="GO" id="GO:0003676">
    <property type="term" value="F:nucleic acid binding"/>
    <property type="evidence" value="ECO:0007669"/>
    <property type="project" value="InterPro"/>
</dbReference>
<dbReference type="EC" id="2.3.2.31" evidence="2"/>
<dbReference type="SMART" id="SM00356">
    <property type="entry name" value="ZnF_C3H1"/>
    <property type="match status" value="1"/>
</dbReference>
<evidence type="ECO:0000256" key="5">
    <source>
        <dbReference type="ARBA" id="ARBA00022737"/>
    </source>
</evidence>
<evidence type="ECO:0000256" key="3">
    <source>
        <dbReference type="ARBA" id="ARBA00022679"/>
    </source>
</evidence>
<dbReference type="InterPro" id="IPR044066">
    <property type="entry name" value="TRIAD_supradom"/>
</dbReference>
<dbReference type="PROSITE" id="PS50103">
    <property type="entry name" value="ZF_C3H1"/>
    <property type="match status" value="1"/>
</dbReference>
<dbReference type="InterPro" id="IPR001841">
    <property type="entry name" value="Znf_RING"/>
</dbReference>
<evidence type="ECO:0000256" key="1">
    <source>
        <dbReference type="ARBA" id="ARBA00001798"/>
    </source>
</evidence>
<proteinExistence type="predicted"/>
<dbReference type="Pfam" id="PF13445">
    <property type="entry name" value="zf-RING_UBOX"/>
    <property type="match status" value="1"/>
</dbReference>
<reference evidence="14" key="1">
    <citation type="submission" date="2022-08" db="EMBL/GenBank/DDBJ databases">
        <authorList>
            <consortium name="DOE Joint Genome Institute"/>
            <person name="Min B."/>
            <person name="Riley R."/>
            <person name="Sierra-Patev S."/>
            <person name="Naranjo-Ortiz M."/>
            <person name="Looney B."/>
            <person name="Konkel Z."/>
            <person name="Slot J.C."/>
            <person name="Sakamoto Y."/>
            <person name="Steenwyk J.L."/>
            <person name="Rokas A."/>
            <person name="Carro J."/>
            <person name="Camarero S."/>
            <person name="Ferreira P."/>
            <person name="Molpeceres G."/>
            <person name="Ruiz-Duenas F.J."/>
            <person name="Serrano A."/>
            <person name="Henrissat B."/>
            <person name="Drula E."/>
            <person name="Hughes K.W."/>
            <person name="Mata J.L."/>
            <person name="Ishikawa N.K."/>
            <person name="Vargas-Isla R."/>
            <person name="Ushijima S."/>
            <person name="Smith C.A."/>
            <person name="Ahrendt S."/>
            <person name="Andreopoulos W."/>
            <person name="He G."/>
            <person name="Labutti K."/>
            <person name="Lipzen A."/>
            <person name="Ng V."/>
            <person name="Sandor L."/>
            <person name="Barry K."/>
            <person name="Martinez A.T."/>
            <person name="Xiao Y."/>
            <person name="Gibbons J.G."/>
            <person name="Terashima K."/>
            <person name="Hibbett D.S."/>
            <person name="Grigoriev I.V."/>
        </authorList>
    </citation>
    <scope>NUCLEOTIDE SEQUENCE</scope>
    <source>
        <strain evidence="14">TFB9207</strain>
    </source>
</reference>
<keyword evidence="5" id="KW-0677">Repeat</keyword>
<keyword evidence="7" id="KW-0833">Ubl conjugation pathway</keyword>
<dbReference type="PROSITE" id="PS50089">
    <property type="entry name" value="ZF_RING_2"/>
    <property type="match status" value="1"/>
</dbReference>
<dbReference type="PROSITE" id="PS00028">
    <property type="entry name" value="ZINC_FINGER_C2H2_1"/>
    <property type="match status" value="1"/>
</dbReference>
<feature type="domain" description="RING-type" evidence="11">
    <location>
        <begin position="699"/>
        <end position="741"/>
    </location>
</feature>
<dbReference type="Pfam" id="PF22191">
    <property type="entry name" value="IBR_1"/>
    <property type="match status" value="1"/>
</dbReference>
<dbReference type="InterPro" id="IPR031127">
    <property type="entry name" value="E3_UB_ligase_RBR"/>
</dbReference>
<feature type="compositionally biased region" description="Low complexity" evidence="10">
    <location>
        <begin position="69"/>
        <end position="83"/>
    </location>
</feature>
<gene>
    <name evidence="14" type="ORF">F5878DRAFT_364074</name>
</gene>
<dbReference type="InterPro" id="IPR027370">
    <property type="entry name" value="Znf-RING_euk"/>
</dbReference>
<dbReference type="SUPFAM" id="SSF90229">
    <property type="entry name" value="CCCH zinc finger"/>
    <property type="match status" value="1"/>
</dbReference>
<evidence type="ECO:0000256" key="6">
    <source>
        <dbReference type="ARBA" id="ARBA00022771"/>
    </source>
</evidence>
<evidence type="ECO:0000256" key="9">
    <source>
        <dbReference type="PROSITE-ProRule" id="PRU00723"/>
    </source>
</evidence>
<dbReference type="Pfam" id="PF01485">
    <property type="entry name" value="IBR"/>
    <property type="match status" value="1"/>
</dbReference>
<dbReference type="CDD" id="cd22585">
    <property type="entry name" value="Rcat_RBR_DEAH12-like"/>
    <property type="match status" value="1"/>
</dbReference>
<protein>
    <recommendedName>
        <fullName evidence="2">RBR-type E3 ubiquitin transferase</fullName>
        <ecNumber evidence="2">2.3.2.31</ecNumber>
    </recommendedName>
</protein>
<dbReference type="InterPro" id="IPR013087">
    <property type="entry name" value="Znf_C2H2_type"/>
</dbReference>
<dbReference type="InterPro" id="IPR035979">
    <property type="entry name" value="RBD_domain_sf"/>
</dbReference>
<feature type="region of interest" description="Disordered" evidence="10">
    <location>
        <begin position="51"/>
        <end position="90"/>
    </location>
</feature>
<feature type="zinc finger region" description="C3H1-type" evidence="9">
    <location>
        <begin position="165"/>
        <end position="192"/>
    </location>
</feature>
<keyword evidence="8 9" id="KW-0862">Zinc</keyword>
<dbReference type="GO" id="GO:0016567">
    <property type="term" value="P:protein ubiquitination"/>
    <property type="evidence" value="ECO:0007669"/>
    <property type="project" value="InterPro"/>
</dbReference>
<accession>A0AA38U8W2</accession>
<dbReference type="AlphaFoldDB" id="A0AA38U8W2"/>
<evidence type="ECO:0000256" key="10">
    <source>
        <dbReference type="SAM" id="MobiDB-lite"/>
    </source>
</evidence>
<organism evidence="14 15">
    <name type="scientific">Lentinula raphanica</name>
    <dbReference type="NCBI Taxonomy" id="153919"/>
    <lineage>
        <taxon>Eukaryota</taxon>
        <taxon>Fungi</taxon>
        <taxon>Dikarya</taxon>
        <taxon>Basidiomycota</taxon>
        <taxon>Agaricomycotina</taxon>
        <taxon>Agaricomycetes</taxon>
        <taxon>Agaricomycetidae</taxon>
        <taxon>Agaricales</taxon>
        <taxon>Marasmiineae</taxon>
        <taxon>Omphalotaceae</taxon>
        <taxon>Lentinula</taxon>
    </lineage>
</organism>
<comment type="catalytic activity">
    <reaction evidence="1">
        <text>[E2 ubiquitin-conjugating enzyme]-S-ubiquitinyl-L-cysteine + [acceptor protein]-L-lysine = [E2 ubiquitin-conjugating enzyme]-L-cysteine + [acceptor protein]-N(6)-ubiquitinyl-L-lysine.</text>
        <dbReference type="EC" id="2.3.2.31"/>
    </reaction>
</comment>
<dbReference type="SMART" id="SM00647">
    <property type="entry name" value="IBR"/>
    <property type="match status" value="2"/>
</dbReference>
<dbReference type="InterPro" id="IPR013083">
    <property type="entry name" value="Znf_RING/FYVE/PHD"/>
</dbReference>
<evidence type="ECO:0000259" key="11">
    <source>
        <dbReference type="PROSITE" id="PS50089"/>
    </source>
</evidence>
<dbReference type="Proteomes" id="UP001163846">
    <property type="component" value="Unassembled WGS sequence"/>
</dbReference>
<name>A0AA38U8W2_9AGAR</name>
<feature type="domain" description="RING-type" evidence="13">
    <location>
        <begin position="695"/>
        <end position="907"/>
    </location>
</feature>
<dbReference type="PANTHER" id="PTHR11685">
    <property type="entry name" value="RBR FAMILY RING FINGER AND IBR DOMAIN-CONTAINING"/>
    <property type="match status" value="1"/>
</dbReference>
<dbReference type="PROSITE" id="PS00518">
    <property type="entry name" value="ZF_RING_1"/>
    <property type="match status" value="1"/>
</dbReference>
<feature type="domain" description="C3H1-type" evidence="12">
    <location>
        <begin position="165"/>
        <end position="192"/>
    </location>
</feature>
<comment type="caution">
    <text evidence="14">The sequence shown here is derived from an EMBL/GenBank/DDBJ whole genome shotgun (WGS) entry which is preliminary data.</text>
</comment>
<evidence type="ECO:0000313" key="14">
    <source>
        <dbReference type="EMBL" id="KAJ3834346.1"/>
    </source>
</evidence>
<sequence>MQSEVNRRVPKDILHDYATKVERTSANINEVCEPSFENHCPFGQSCPRVHFTAPNRPSSETGGPEDLPKSSPDASSSKALSPSTCDTLPQDCYPTSPLEEFMVKLGLYSSPQTQPLNIPAEKWDYETDATAWLDSESDDSSTTSNSMDSSVTYFESTGPVMHPPPRYSETCRQWLRGICTRGYSCWYIHGDLEYDRPNLTQSYRPSVPSFYMATVHDHMRAKFSAGFEVQEVVTGFETPWLFLYNIPNHVSFDGILQLLSKHGTVRDLRVQASGQRGMLLARAQFSSDIEARNANVVINGTRHWDSIISTQLPISNAHGRDASIRDTAVRIEWEAPSIIGYAGYPTEQQAKNAISIAKATYAQTYVSAHMYSGLPQMDAYTVRFRNLPIGTTKEQMKKYSHPSDMNWTRPNYTSVDEVVRYLRYKLEQLGSNIVSFDVLSSPYRDGQVKAWVYFPTPAAAKSACNFLHNRKPMCTGQTRIFAYHVQTLSYSIPMDQYEQIKEDLAAFRDRLRREIPGTTFALWPGITSVTVRLSATDGKDLKYLKSEFEKLRGGETVKNNGEVVWDRFFGLPAGRSYLRKLEINHRGITIRESPTRRRLILFGQSGVRDTVRAAIIHKHDELQVAEKCTFPLGPLTGPFMHFEFPALSETLGSEKLFLDLWKRELVVSGRANDFRSASQAVQRIRRRQDPRLQQGVASCPVCLGEVDCPVSLSQCGHSYCRACLIGYLHAAMDNKFFPLTCLGDNNKCSCLFPISLTRQLLSADEFDSFIEAAFEAYIHQRPDEFHYCPSPDCMQVYRPAPSGNVLQCPSCLLRICPQCHVEQHDGFECPDRDGGDHLFNEWVKAHNVKNCPSCKVPIERAEGCNHVTCIRCRTHICWVCMQTFPRGDGIYNHMRVEHGGIGNAFDDDGL</sequence>
<dbReference type="Gene3D" id="1.20.120.1750">
    <property type="match status" value="1"/>
</dbReference>
<dbReference type="SUPFAM" id="SSF54928">
    <property type="entry name" value="RNA-binding domain, RBD"/>
    <property type="match status" value="1"/>
</dbReference>
<evidence type="ECO:0000259" key="12">
    <source>
        <dbReference type="PROSITE" id="PS50103"/>
    </source>
</evidence>
<evidence type="ECO:0000256" key="7">
    <source>
        <dbReference type="ARBA" id="ARBA00022786"/>
    </source>
</evidence>
<dbReference type="EMBL" id="MU806546">
    <property type="protein sequence ID" value="KAJ3834346.1"/>
    <property type="molecule type" value="Genomic_DNA"/>
</dbReference>
<evidence type="ECO:0000259" key="13">
    <source>
        <dbReference type="PROSITE" id="PS51873"/>
    </source>
</evidence>
<evidence type="ECO:0000256" key="4">
    <source>
        <dbReference type="ARBA" id="ARBA00022723"/>
    </source>
</evidence>
<dbReference type="InterPro" id="IPR002867">
    <property type="entry name" value="IBR_dom"/>
</dbReference>
<dbReference type="GO" id="GO:0061630">
    <property type="term" value="F:ubiquitin protein ligase activity"/>
    <property type="evidence" value="ECO:0007669"/>
    <property type="project" value="UniProtKB-EC"/>
</dbReference>
<evidence type="ECO:0000256" key="8">
    <source>
        <dbReference type="ARBA" id="ARBA00022833"/>
    </source>
</evidence>
<dbReference type="GO" id="GO:0008270">
    <property type="term" value="F:zinc ion binding"/>
    <property type="evidence" value="ECO:0007669"/>
    <property type="project" value="UniProtKB-KW"/>
</dbReference>
<evidence type="ECO:0000313" key="15">
    <source>
        <dbReference type="Proteomes" id="UP001163846"/>
    </source>
</evidence>
<keyword evidence="15" id="KW-1185">Reference proteome</keyword>
<dbReference type="InterPro" id="IPR036855">
    <property type="entry name" value="Znf_CCCH_sf"/>
</dbReference>
<keyword evidence="3" id="KW-0808">Transferase</keyword>
<evidence type="ECO:0000256" key="2">
    <source>
        <dbReference type="ARBA" id="ARBA00012251"/>
    </source>
</evidence>